<comment type="caution">
    <text evidence="11">The sequence shown here is derived from an EMBL/GenBank/DDBJ whole genome shotgun (WGS) entry which is preliminary data.</text>
</comment>
<feature type="domain" description="ABC transmembrane type-1" evidence="10">
    <location>
        <begin position="21"/>
        <end position="207"/>
    </location>
</feature>
<evidence type="ECO:0000256" key="7">
    <source>
        <dbReference type="ARBA" id="ARBA00022989"/>
    </source>
</evidence>
<feature type="transmembrane region" description="Helical" evidence="9">
    <location>
        <begin position="20"/>
        <end position="48"/>
    </location>
</feature>
<dbReference type="AlphaFoldDB" id="A0A370L855"/>
<evidence type="ECO:0000259" key="10">
    <source>
        <dbReference type="PROSITE" id="PS50928"/>
    </source>
</evidence>
<comment type="subcellular location">
    <subcellularLocation>
        <location evidence="1">Cell inner membrane</location>
        <topology evidence="1">Multi-pass membrane protein</topology>
    </subcellularLocation>
    <subcellularLocation>
        <location evidence="9">Cell membrane</location>
        <topology evidence="9">Multi-pass membrane protein</topology>
    </subcellularLocation>
</comment>
<evidence type="ECO:0000256" key="6">
    <source>
        <dbReference type="ARBA" id="ARBA00022970"/>
    </source>
</evidence>
<keyword evidence="7 9" id="KW-1133">Transmembrane helix</keyword>
<keyword evidence="6" id="KW-0029">Amino-acid transport</keyword>
<dbReference type="OrthoDB" id="7341446at2"/>
<evidence type="ECO:0000313" key="11">
    <source>
        <dbReference type="EMBL" id="RDJ26343.1"/>
    </source>
</evidence>
<evidence type="ECO:0000313" key="12">
    <source>
        <dbReference type="Proteomes" id="UP000255207"/>
    </source>
</evidence>
<dbReference type="NCBIfam" id="TIGR01726">
    <property type="entry name" value="HEQRo_perm_3TM"/>
    <property type="match status" value="1"/>
</dbReference>
<reference evidence="12" key="1">
    <citation type="submission" date="2018-07" db="EMBL/GenBank/DDBJ databases">
        <authorList>
            <person name="Safronova V.I."/>
            <person name="Chirak E.R."/>
            <person name="Sazanova A.L."/>
        </authorList>
    </citation>
    <scope>NUCLEOTIDE SEQUENCE [LARGE SCALE GENOMIC DNA]</scope>
    <source>
        <strain evidence="12">RCAM04685</strain>
    </source>
</reference>
<dbReference type="Gene3D" id="1.10.3720.10">
    <property type="entry name" value="MetI-like"/>
    <property type="match status" value="1"/>
</dbReference>
<proteinExistence type="inferred from homology"/>
<keyword evidence="5 9" id="KW-0812">Transmembrane</keyword>
<gene>
    <name evidence="11" type="ORF">DWE98_11005</name>
</gene>
<dbReference type="RefSeq" id="WP_114829285.1">
    <property type="nucleotide sequence ID" value="NZ_QQTO01000022.1"/>
</dbReference>
<feature type="transmembrane region" description="Helical" evidence="9">
    <location>
        <begin position="69"/>
        <end position="89"/>
    </location>
</feature>
<dbReference type="PROSITE" id="PS50928">
    <property type="entry name" value="ABC_TM1"/>
    <property type="match status" value="1"/>
</dbReference>
<dbReference type="EMBL" id="QQTP01000004">
    <property type="protein sequence ID" value="RDJ26343.1"/>
    <property type="molecule type" value="Genomic_DNA"/>
</dbReference>
<accession>A0A370L855</accession>
<keyword evidence="4" id="KW-1003">Cell membrane</keyword>
<keyword evidence="12" id="KW-1185">Reference proteome</keyword>
<organism evidence="11 12">
    <name type="scientific">Bosea caraganae</name>
    <dbReference type="NCBI Taxonomy" id="2763117"/>
    <lineage>
        <taxon>Bacteria</taxon>
        <taxon>Pseudomonadati</taxon>
        <taxon>Pseudomonadota</taxon>
        <taxon>Alphaproteobacteria</taxon>
        <taxon>Hyphomicrobiales</taxon>
        <taxon>Boseaceae</taxon>
        <taxon>Bosea</taxon>
    </lineage>
</organism>
<dbReference type="GO" id="GO:0006865">
    <property type="term" value="P:amino acid transport"/>
    <property type="evidence" value="ECO:0007669"/>
    <property type="project" value="UniProtKB-KW"/>
</dbReference>
<comment type="similarity">
    <text evidence="2">Belongs to the binding-protein-dependent transport system permease family. HisMQ subfamily.</text>
</comment>
<evidence type="ECO:0000256" key="9">
    <source>
        <dbReference type="RuleBase" id="RU363032"/>
    </source>
</evidence>
<evidence type="ECO:0000256" key="8">
    <source>
        <dbReference type="ARBA" id="ARBA00023136"/>
    </source>
</evidence>
<dbReference type="InterPro" id="IPR035906">
    <property type="entry name" value="MetI-like_sf"/>
</dbReference>
<feature type="transmembrane region" description="Helical" evidence="9">
    <location>
        <begin position="188"/>
        <end position="210"/>
    </location>
</feature>
<evidence type="ECO:0000256" key="1">
    <source>
        <dbReference type="ARBA" id="ARBA00004429"/>
    </source>
</evidence>
<evidence type="ECO:0000256" key="5">
    <source>
        <dbReference type="ARBA" id="ARBA00022692"/>
    </source>
</evidence>
<evidence type="ECO:0000256" key="2">
    <source>
        <dbReference type="ARBA" id="ARBA00010072"/>
    </source>
</evidence>
<dbReference type="InterPro" id="IPR010065">
    <property type="entry name" value="AA_ABC_transptr_permease_3TM"/>
</dbReference>
<dbReference type="SUPFAM" id="SSF161098">
    <property type="entry name" value="MetI-like"/>
    <property type="match status" value="1"/>
</dbReference>
<dbReference type="Proteomes" id="UP000255207">
    <property type="component" value="Unassembled WGS sequence"/>
</dbReference>
<dbReference type="GO" id="GO:0022857">
    <property type="term" value="F:transmembrane transporter activity"/>
    <property type="evidence" value="ECO:0007669"/>
    <property type="project" value="InterPro"/>
</dbReference>
<dbReference type="GO" id="GO:0043190">
    <property type="term" value="C:ATP-binding cassette (ABC) transporter complex"/>
    <property type="evidence" value="ECO:0007669"/>
    <property type="project" value="InterPro"/>
</dbReference>
<sequence>MNYTLQFGPIWDNRALILDGFVTTILLSAAALVLAILIGVVVGTAATAQGRTPRLLSIAYVESMRNIPLLIHMYFWYNGLAFLKIPAFWCGVLGLSLYSGAYVAEIVRSGIGSVPRGQRQAALASGLTNAQAMLFVVYPQAIRAIIPSLASVFSQLIKDSSLASVIAVADITYQASAIEGQTFRTFEIYITVCLLYLALVTLVSQTLTILSGTRGDGLTRRVADA</sequence>
<evidence type="ECO:0000256" key="3">
    <source>
        <dbReference type="ARBA" id="ARBA00022448"/>
    </source>
</evidence>
<dbReference type="Pfam" id="PF00528">
    <property type="entry name" value="BPD_transp_1"/>
    <property type="match status" value="1"/>
</dbReference>
<keyword evidence="8 9" id="KW-0472">Membrane</keyword>
<dbReference type="InterPro" id="IPR000515">
    <property type="entry name" value="MetI-like"/>
</dbReference>
<dbReference type="CDD" id="cd06261">
    <property type="entry name" value="TM_PBP2"/>
    <property type="match status" value="1"/>
</dbReference>
<dbReference type="InterPro" id="IPR043429">
    <property type="entry name" value="ArtM/GltK/GlnP/TcyL/YhdX-like"/>
</dbReference>
<keyword evidence="3 9" id="KW-0813">Transport</keyword>
<evidence type="ECO:0000256" key="4">
    <source>
        <dbReference type="ARBA" id="ARBA00022475"/>
    </source>
</evidence>
<name>A0A370L855_9HYPH</name>
<dbReference type="PANTHER" id="PTHR30614:SF0">
    <property type="entry name" value="L-CYSTINE TRANSPORT SYSTEM PERMEASE PROTEIN TCYL"/>
    <property type="match status" value="1"/>
</dbReference>
<protein>
    <submittedName>
        <fullName evidence="11">Amino acid ABC transporter permease</fullName>
    </submittedName>
</protein>
<dbReference type="PANTHER" id="PTHR30614">
    <property type="entry name" value="MEMBRANE COMPONENT OF AMINO ACID ABC TRANSPORTER"/>
    <property type="match status" value="1"/>
</dbReference>